<keyword evidence="1" id="KW-0175">Coiled coil</keyword>
<evidence type="ECO:0000256" key="1">
    <source>
        <dbReference type="SAM" id="Coils"/>
    </source>
</evidence>
<gene>
    <name evidence="2" type="ORF">H6G14_26130</name>
</gene>
<sequence>MTLEFRHFDTRLNQWIHTDRDRNAPGSILTEKLDNTLLEFYFPGKEFSFGHIDEYSQAEDLRNHPDEHILLISSKTRLLYGHPECLPEIEKLCPDRKDRGAYGSIFLGGCKNSIHKELNILIVDDSNGENGNILSNKLAYKMVGDCYGQISTELYDKLTKREEQSDKSYRVIQHRFGWTERDGEDNKYRFGKGTLRPSKLDKLKYADSNNKPKIDIILPLSSFKGTDKDRPGGPSKSQIQPGLYRQKIWLGEKSQSERGKTAISQLLASFPQGIKDFAEELEAQAQKLAQMQSDPRKVAQLYCKKYEQRKAFTEEQKAAIQQQIIEQNADGRLAKQLELLTGDEDSEEFEVSDELDESPKEDLLMYRIIKADLIGGHNQLIETEKVRKELSRFVQNEWRDIAIGRTLTFDRGMIIPSKELKNGEICVPWLDDGEKVLNFRSPFLNSNGLCVSTNKLVDDCLAPDATDLQGVIVVNDEDHKRILARLEADEIAPLETESERQGRDFDGDCIGVALASNYPSFTAEAEHRNQRENAYAPTVKLKKQSFYEPSKGTQPPFEEIAIHMSDSISVGVINNQVTALEALESEIEILKTYGTPEQKSEYLDKVSSHYQELFSQENQERPKPIRQEYKSYMEDFVALAQTERAPQIILQAMEVNRQMYRKMIEEGCFQNQIAVDLFKSSKTPEMGLIKENNRYLYRDVNYIKDKKLKTIYLDEGIKTKGYSPVELLISQTNKYFQQSQLESRPIVQFQDLFKGVEFTPQQRLEAIAAKFEYDRLFNAAVRMDIKRETEQGPSAV</sequence>
<comment type="caution">
    <text evidence="2">The sequence shown here is derived from an EMBL/GenBank/DDBJ whole genome shotgun (WGS) entry which is preliminary data.</text>
</comment>
<protein>
    <submittedName>
        <fullName evidence="2">Uncharacterized protein</fullName>
    </submittedName>
</protein>
<proteinExistence type="predicted"/>
<accession>A0ABR8BLF5</accession>
<dbReference type="Proteomes" id="UP000621307">
    <property type="component" value="Unassembled WGS sequence"/>
</dbReference>
<dbReference type="EMBL" id="JACJQL010000063">
    <property type="protein sequence ID" value="MBD2254718.1"/>
    <property type="molecule type" value="Genomic_DNA"/>
</dbReference>
<evidence type="ECO:0000313" key="2">
    <source>
        <dbReference type="EMBL" id="MBD2254718.1"/>
    </source>
</evidence>
<organism evidence="2 3">
    <name type="scientific">Nostoc parmelioides FACHB-3921</name>
    <dbReference type="NCBI Taxonomy" id="2692909"/>
    <lineage>
        <taxon>Bacteria</taxon>
        <taxon>Bacillati</taxon>
        <taxon>Cyanobacteriota</taxon>
        <taxon>Cyanophyceae</taxon>
        <taxon>Nostocales</taxon>
        <taxon>Nostocaceae</taxon>
        <taxon>Nostoc</taxon>
    </lineage>
</organism>
<name>A0ABR8BLF5_9NOSO</name>
<feature type="non-terminal residue" evidence="2">
    <location>
        <position position="796"/>
    </location>
</feature>
<feature type="coiled-coil region" evidence="1">
    <location>
        <begin position="274"/>
        <end position="323"/>
    </location>
</feature>
<keyword evidence="3" id="KW-1185">Reference proteome</keyword>
<reference evidence="2 3" key="1">
    <citation type="journal article" date="2020" name="ISME J.">
        <title>Comparative genomics reveals insights into cyanobacterial evolution and habitat adaptation.</title>
        <authorList>
            <person name="Chen M.Y."/>
            <person name="Teng W.K."/>
            <person name="Zhao L."/>
            <person name="Hu C.X."/>
            <person name="Zhou Y.K."/>
            <person name="Han B.P."/>
            <person name="Song L.R."/>
            <person name="Shu W.S."/>
        </authorList>
    </citation>
    <scope>NUCLEOTIDE SEQUENCE [LARGE SCALE GENOMIC DNA]</scope>
    <source>
        <strain evidence="2 3">FACHB-3921</strain>
    </source>
</reference>
<evidence type="ECO:0000313" key="3">
    <source>
        <dbReference type="Proteomes" id="UP000621307"/>
    </source>
</evidence>